<evidence type="ECO:0000256" key="1">
    <source>
        <dbReference type="SAM" id="Coils"/>
    </source>
</evidence>
<comment type="caution">
    <text evidence="2">The sequence shown here is derived from an EMBL/GenBank/DDBJ whole genome shotgun (WGS) entry which is preliminary data.</text>
</comment>
<dbReference type="AlphaFoldDB" id="A0AAP0K0E5"/>
<evidence type="ECO:0000313" key="3">
    <source>
        <dbReference type="Proteomes" id="UP001420932"/>
    </source>
</evidence>
<keyword evidence="3" id="KW-1185">Reference proteome</keyword>
<accession>A0AAP0K0E5</accession>
<dbReference type="InterPro" id="IPR052160">
    <property type="entry name" value="Gypsy_RT_Integrase-like"/>
</dbReference>
<protein>
    <recommendedName>
        <fullName evidence="4">Reverse transcriptase domain-containing protein</fullName>
    </recommendedName>
</protein>
<dbReference type="PANTHER" id="PTHR47266">
    <property type="entry name" value="ENDONUCLEASE-RELATED"/>
    <property type="match status" value="1"/>
</dbReference>
<gene>
    <name evidence="2" type="ORF">Syun_012891</name>
</gene>
<reference evidence="2 3" key="1">
    <citation type="submission" date="2024-01" db="EMBL/GenBank/DDBJ databases">
        <title>Genome assemblies of Stephania.</title>
        <authorList>
            <person name="Yang L."/>
        </authorList>
    </citation>
    <scope>NUCLEOTIDE SEQUENCE [LARGE SCALE GENOMIC DNA]</scope>
    <source>
        <strain evidence="2">YNDBR</strain>
        <tissue evidence="2">Leaf</tissue>
    </source>
</reference>
<evidence type="ECO:0000313" key="2">
    <source>
        <dbReference type="EMBL" id="KAK9143491.1"/>
    </source>
</evidence>
<organism evidence="2 3">
    <name type="scientific">Stephania yunnanensis</name>
    <dbReference type="NCBI Taxonomy" id="152371"/>
    <lineage>
        <taxon>Eukaryota</taxon>
        <taxon>Viridiplantae</taxon>
        <taxon>Streptophyta</taxon>
        <taxon>Embryophyta</taxon>
        <taxon>Tracheophyta</taxon>
        <taxon>Spermatophyta</taxon>
        <taxon>Magnoliopsida</taxon>
        <taxon>Ranunculales</taxon>
        <taxon>Menispermaceae</taxon>
        <taxon>Menispermoideae</taxon>
        <taxon>Cissampelideae</taxon>
        <taxon>Stephania</taxon>
    </lineage>
</organism>
<dbReference type="EMBL" id="JBBNAF010000005">
    <property type="protein sequence ID" value="KAK9143491.1"/>
    <property type="molecule type" value="Genomic_DNA"/>
</dbReference>
<dbReference type="Proteomes" id="UP001420932">
    <property type="component" value="Unassembled WGS sequence"/>
</dbReference>
<evidence type="ECO:0008006" key="4">
    <source>
        <dbReference type="Google" id="ProtNLM"/>
    </source>
</evidence>
<proteinExistence type="predicted"/>
<sequence length="169" mass="19572">MQAYRTAFKTPIGMSPYRIVFGKACHLPLELEHKSYWAVKQFNMKLDEAGNERKLQELEEIRNDAYENARIYKEKTKAFHDSNLSRKSFRVGQKVLLFQSRLKIFAVLKSRWTGPYIVSAVYDHGACGDSSMETGKVFKVNGHRLKIFYEDFPSHDVEVISLATPVYIN</sequence>
<feature type="coiled-coil region" evidence="1">
    <location>
        <begin position="39"/>
        <end position="75"/>
    </location>
</feature>
<name>A0AAP0K0E5_9MAGN</name>
<keyword evidence="1" id="KW-0175">Coiled coil</keyword>